<keyword evidence="2" id="KW-1185">Reference proteome</keyword>
<name>A0A834LBJ0_RHOSS</name>
<proteinExistence type="predicted"/>
<dbReference type="EMBL" id="WJXA01000011">
    <property type="protein sequence ID" value="KAF7128019.1"/>
    <property type="molecule type" value="Genomic_DNA"/>
</dbReference>
<evidence type="ECO:0000313" key="1">
    <source>
        <dbReference type="EMBL" id="KAF7128019.1"/>
    </source>
</evidence>
<dbReference type="Proteomes" id="UP000626092">
    <property type="component" value="Unassembled WGS sequence"/>
</dbReference>
<gene>
    <name evidence="1" type="ORF">RHSIM_Rhsim11G0002800</name>
</gene>
<dbReference type="AlphaFoldDB" id="A0A834LBJ0"/>
<organism evidence="1 2">
    <name type="scientific">Rhododendron simsii</name>
    <name type="common">Sims's rhododendron</name>
    <dbReference type="NCBI Taxonomy" id="118357"/>
    <lineage>
        <taxon>Eukaryota</taxon>
        <taxon>Viridiplantae</taxon>
        <taxon>Streptophyta</taxon>
        <taxon>Embryophyta</taxon>
        <taxon>Tracheophyta</taxon>
        <taxon>Spermatophyta</taxon>
        <taxon>Magnoliopsida</taxon>
        <taxon>eudicotyledons</taxon>
        <taxon>Gunneridae</taxon>
        <taxon>Pentapetalae</taxon>
        <taxon>asterids</taxon>
        <taxon>Ericales</taxon>
        <taxon>Ericaceae</taxon>
        <taxon>Ericoideae</taxon>
        <taxon>Rhodoreae</taxon>
        <taxon>Rhododendron</taxon>
    </lineage>
</organism>
<protein>
    <submittedName>
        <fullName evidence="1">Uncharacterized protein</fullName>
    </submittedName>
</protein>
<evidence type="ECO:0000313" key="2">
    <source>
        <dbReference type="Proteomes" id="UP000626092"/>
    </source>
</evidence>
<comment type="caution">
    <text evidence="1">The sequence shown here is derived from an EMBL/GenBank/DDBJ whole genome shotgun (WGS) entry which is preliminary data.</text>
</comment>
<reference evidence="1" key="1">
    <citation type="submission" date="2019-11" db="EMBL/GenBank/DDBJ databases">
        <authorList>
            <person name="Liu Y."/>
            <person name="Hou J."/>
            <person name="Li T.-Q."/>
            <person name="Guan C.-H."/>
            <person name="Wu X."/>
            <person name="Wu H.-Z."/>
            <person name="Ling F."/>
            <person name="Zhang R."/>
            <person name="Shi X.-G."/>
            <person name="Ren J.-P."/>
            <person name="Chen E.-F."/>
            <person name="Sun J.-M."/>
        </authorList>
    </citation>
    <scope>NUCLEOTIDE SEQUENCE</scope>
    <source>
        <strain evidence="1">Adult_tree_wgs_1</strain>
        <tissue evidence="1">Leaves</tissue>
    </source>
</reference>
<sequence>MLKAIYFPRGEFMNARKGKDRLGPGLVLSKVGSFGERLALADSQWTYVDFWNDKWVPHSPNFRIQSPKPPWADNLKGLYLGCNWVSFPPIPLLNILCKDASVYQ</sequence>
<accession>A0A834LBJ0</accession>